<name>A0A6P5TKF0_PRUAV</name>
<accession>A0A6P5TKF0</accession>
<feature type="transmembrane region" description="Helical" evidence="1">
    <location>
        <begin position="407"/>
        <end position="431"/>
    </location>
</feature>
<protein>
    <submittedName>
        <fullName evidence="3">UPF0481 protein At3g02645</fullName>
    </submittedName>
</protein>
<dbReference type="AlphaFoldDB" id="A0A6P5TKF0"/>
<dbReference type="PANTHER" id="PTHR31170">
    <property type="entry name" value="BNAC04G53230D PROTEIN"/>
    <property type="match status" value="1"/>
</dbReference>
<keyword evidence="1" id="KW-1133">Transmembrane helix</keyword>
<dbReference type="GeneID" id="110768242"/>
<keyword evidence="2" id="KW-1185">Reference proteome</keyword>
<evidence type="ECO:0000256" key="1">
    <source>
        <dbReference type="SAM" id="Phobius"/>
    </source>
</evidence>
<keyword evidence="1" id="KW-0812">Transmembrane</keyword>
<sequence>MPYDSNVHSFSFSPLRCIYRVPKRLRQGNDDEAYTPQVVSIGPLHHGKEHLNGMEYHKERYLKGFLSRTTKTLGVFKKKLQDQEVNLRSCYAEPIGYSSEEFLRIILVDAAFIIEFLLRGNYPEFRDEGDHIFSRPWMYGDVLVDLQVLENQLPLFILEDLFVADKCFDSTNKPSIIRLSHAVFNTTFFWKERKYVLFEGDFFSEVKHFVDLIRTLCVPSKLNPDEGVTELYMAGFKSISTPSITELHRAGVKSISTPSITELHRAGVKLKAGSTNNLFDIQLADGRLEIPRLQINDHTEVLIRNLVAFEQCHYLKERYISDFVFLMDYFVNTPKDVELLVKHGIVENWLGDNSEVSTLINKLGKGVGINDKDFYFAAVADDLDIHCRTRWNKWMANLRQNYLNTPWTIISFVAAFFLLILTFIQTVCTIIS</sequence>
<evidence type="ECO:0000313" key="2">
    <source>
        <dbReference type="Proteomes" id="UP000515124"/>
    </source>
</evidence>
<dbReference type="Proteomes" id="UP000515124">
    <property type="component" value="Unplaced"/>
</dbReference>
<proteinExistence type="predicted"/>
<gene>
    <name evidence="3" type="primary">LOC110768242</name>
</gene>
<dbReference type="Gramene" id="Pav_sc0001476.1_g210.1.br:mrna">
    <property type="protein sequence ID" value="Pav_sc0001476.1_g210.1.br:CDS:1"/>
    <property type="gene ID" value="Pav_sc0001476.1_g210.1.br"/>
</dbReference>
<dbReference type="KEGG" id="pavi:110768242"/>
<dbReference type="Pfam" id="PF03140">
    <property type="entry name" value="DUF247"/>
    <property type="match status" value="1"/>
</dbReference>
<keyword evidence="1" id="KW-0472">Membrane</keyword>
<reference evidence="3" key="1">
    <citation type="submission" date="2025-08" db="UniProtKB">
        <authorList>
            <consortium name="RefSeq"/>
        </authorList>
    </citation>
    <scope>IDENTIFICATION</scope>
</reference>
<dbReference type="PANTHER" id="PTHR31170:SF25">
    <property type="entry name" value="BNAA09G04570D PROTEIN"/>
    <property type="match status" value="1"/>
</dbReference>
<dbReference type="RefSeq" id="XP_021827637.1">
    <property type="nucleotide sequence ID" value="XM_021971945.1"/>
</dbReference>
<dbReference type="InterPro" id="IPR004158">
    <property type="entry name" value="DUF247_pln"/>
</dbReference>
<organism evidence="2 3">
    <name type="scientific">Prunus avium</name>
    <name type="common">Cherry</name>
    <name type="synonym">Cerasus avium</name>
    <dbReference type="NCBI Taxonomy" id="42229"/>
    <lineage>
        <taxon>Eukaryota</taxon>
        <taxon>Viridiplantae</taxon>
        <taxon>Streptophyta</taxon>
        <taxon>Embryophyta</taxon>
        <taxon>Tracheophyta</taxon>
        <taxon>Spermatophyta</taxon>
        <taxon>Magnoliopsida</taxon>
        <taxon>eudicotyledons</taxon>
        <taxon>Gunneridae</taxon>
        <taxon>Pentapetalae</taxon>
        <taxon>rosids</taxon>
        <taxon>fabids</taxon>
        <taxon>Rosales</taxon>
        <taxon>Rosaceae</taxon>
        <taxon>Amygdaloideae</taxon>
        <taxon>Amygdaleae</taxon>
        <taxon>Prunus</taxon>
    </lineage>
</organism>
<evidence type="ECO:0000313" key="3">
    <source>
        <dbReference type="RefSeq" id="XP_021827637.1"/>
    </source>
</evidence>